<organism evidence="2 3">
    <name type="scientific">Tissierella pigra</name>
    <dbReference type="NCBI Taxonomy" id="2607614"/>
    <lineage>
        <taxon>Bacteria</taxon>
        <taxon>Bacillati</taxon>
        <taxon>Bacillota</taxon>
        <taxon>Tissierellia</taxon>
        <taxon>Tissierellales</taxon>
        <taxon>Tissierellaceae</taxon>
        <taxon>Tissierella</taxon>
    </lineage>
</organism>
<comment type="caution">
    <text evidence="2">The sequence shown here is derived from an EMBL/GenBank/DDBJ whole genome shotgun (WGS) entry which is preliminary data.</text>
</comment>
<dbReference type="InterPro" id="IPR021778">
    <property type="entry name" value="Se/S_carrier-like"/>
</dbReference>
<protein>
    <submittedName>
        <fullName evidence="2">DUF3343 domain-containing protein</fullName>
    </submittedName>
</protein>
<evidence type="ECO:0000259" key="1">
    <source>
        <dbReference type="Pfam" id="PF11823"/>
    </source>
</evidence>
<feature type="domain" description="Putative Se/S carrier protein-like" evidence="1">
    <location>
        <begin position="5"/>
        <end position="74"/>
    </location>
</feature>
<dbReference type="Pfam" id="PF11823">
    <property type="entry name" value="Se_S_carrier"/>
    <property type="match status" value="1"/>
</dbReference>
<accession>A0A6N7XK69</accession>
<dbReference type="EMBL" id="VUNQ01000034">
    <property type="protein sequence ID" value="MSU02481.1"/>
    <property type="molecule type" value="Genomic_DNA"/>
</dbReference>
<dbReference type="Proteomes" id="UP000469523">
    <property type="component" value="Unassembled WGS sequence"/>
</dbReference>
<name>A0A6N7XK69_9FIRM</name>
<sequence>MVNDYYITVFETKNQAIFLYSTLETVGYRVFQLVSLPCSIKAGCNYGIKFKDERYIDIIVNEAKALNMEIPEIYFCEKLQGKYKYSKVIIKN</sequence>
<evidence type="ECO:0000313" key="3">
    <source>
        <dbReference type="Proteomes" id="UP000469523"/>
    </source>
</evidence>
<evidence type="ECO:0000313" key="2">
    <source>
        <dbReference type="EMBL" id="MSU02481.1"/>
    </source>
</evidence>
<reference evidence="2 3" key="1">
    <citation type="submission" date="2019-09" db="EMBL/GenBank/DDBJ databases">
        <title>In-depth cultivation of the pig gut microbiome towards novel bacterial diversity and tailored functional studies.</title>
        <authorList>
            <person name="Wylensek D."/>
            <person name="Hitch T.C.A."/>
            <person name="Clavel T."/>
        </authorList>
    </citation>
    <scope>NUCLEOTIDE SEQUENCE [LARGE SCALE GENOMIC DNA]</scope>
    <source>
        <strain evidence="2 3">WCA3-693-APC-4?</strain>
    </source>
</reference>
<gene>
    <name evidence="2" type="ORF">FYJ83_13555</name>
</gene>
<dbReference type="RefSeq" id="WP_154441384.1">
    <property type="nucleotide sequence ID" value="NZ_JAHLPJ010000001.1"/>
</dbReference>
<proteinExistence type="predicted"/>
<keyword evidence="3" id="KW-1185">Reference proteome</keyword>
<dbReference type="AlphaFoldDB" id="A0A6N7XK69"/>